<proteinExistence type="inferred from homology"/>
<evidence type="ECO:0000256" key="9">
    <source>
        <dbReference type="ARBA" id="ARBA00022723"/>
    </source>
</evidence>
<dbReference type="SUPFAM" id="SSF53244">
    <property type="entry name" value="MurD-like peptide ligases, peptide-binding domain"/>
    <property type="match status" value="1"/>
</dbReference>
<feature type="binding site" evidence="19">
    <location>
        <position position="203"/>
    </location>
    <ligand>
        <name>Mg(2+)</name>
        <dbReference type="ChEBI" id="CHEBI:18420"/>
        <label>1</label>
    </ligand>
</feature>
<dbReference type="GO" id="GO:0005759">
    <property type="term" value="C:mitochondrial matrix"/>
    <property type="evidence" value="ECO:0007669"/>
    <property type="project" value="UniProtKB-SubCell"/>
</dbReference>
<evidence type="ECO:0000256" key="6">
    <source>
        <dbReference type="ARBA" id="ARBA00022490"/>
    </source>
</evidence>
<keyword evidence="15" id="KW-0472">Membrane</keyword>
<dbReference type="GO" id="GO:0006730">
    <property type="term" value="P:one-carbon metabolic process"/>
    <property type="evidence" value="ECO:0007669"/>
    <property type="project" value="UniProtKB-KW"/>
</dbReference>
<dbReference type="EC" id="6.3.2.17" evidence="17"/>
<gene>
    <name evidence="20" type="primary">MET7</name>
    <name evidence="20" type="ORF">EHS24_005096</name>
</gene>
<evidence type="ECO:0000256" key="3">
    <source>
        <dbReference type="ARBA" id="ARBA00004496"/>
    </source>
</evidence>
<evidence type="ECO:0000313" key="21">
    <source>
        <dbReference type="Proteomes" id="UP000279236"/>
    </source>
</evidence>
<dbReference type="Gene3D" id="3.40.1190.10">
    <property type="entry name" value="Mur-like, catalytic domain"/>
    <property type="match status" value="1"/>
</dbReference>
<protein>
    <recommendedName>
        <fullName evidence="17">Folylpolyglutamate synthase</fullName>
        <ecNumber evidence="17">6.3.2.17</ecNumber>
    </recommendedName>
    <alternativeName>
        <fullName evidence="17">Folylpoly-gamma-glutamate synthetase</fullName>
    </alternativeName>
    <alternativeName>
        <fullName evidence="17">Tetrahydrofolylpolyglutamate synthase</fullName>
    </alternativeName>
</protein>
<evidence type="ECO:0000256" key="5">
    <source>
        <dbReference type="ARBA" id="ARBA00008276"/>
    </source>
</evidence>
<dbReference type="PIRSF" id="PIRSF038895">
    <property type="entry name" value="FPGS"/>
    <property type="match status" value="1"/>
</dbReference>
<evidence type="ECO:0000313" key="20">
    <source>
        <dbReference type="EMBL" id="RSH86822.1"/>
    </source>
</evidence>
<dbReference type="PROSITE" id="PS01012">
    <property type="entry name" value="FOLYLPOLYGLU_SYNT_2"/>
    <property type="match status" value="1"/>
</dbReference>
<dbReference type="InterPro" id="IPR018109">
    <property type="entry name" value="Folylpolyglutamate_synth_CS"/>
</dbReference>
<comment type="subcellular location">
    <subcellularLocation>
        <location evidence="3">Cytoplasm</location>
    </subcellularLocation>
    <subcellularLocation>
        <location evidence="1">Mitochondrion inner membrane</location>
    </subcellularLocation>
    <subcellularLocation>
        <location evidence="2">Mitochondrion matrix</location>
    </subcellularLocation>
</comment>
<keyword evidence="21" id="KW-1185">Reference proteome</keyword>
<dbReference type="SUPFAM" id="SSF53623">
    <property type="entry name" value="MurD-like peptide ligases, catalytic domain"/>
    <property type="match status" value="1"/>
</dbReference>
<organism evidence="20 21">
    <name type="scientific">Apiotrichum porosum</name>
    <dbReference type="NCBI Taxonomy" id="105984"/>
    <lineage>
        <taxon>Eukaryota</taxon>
        <taxon>Fungi</taxon>
        <taxon>Dikarya</taxon>
        <taxon>Basidiomycota</taxon>
        <taxon>Agaricomycotina</taxon>
        <taxon>Tremellomycetes</taxon>
        <taxon>Trichosporonales</taxon>
        <taxon>Trichosporonaceae</taxon>
        <taxon>Apiotrichum</taxon>
    </lineage>
</organism>
<keyword evidence="10 18" id="KW-0547">Nucleotide-binding</keyword>
<reference evidence="20 21" key="1">
    <citation type="submission" date="2018-11" db="EMBL/GenBank/DDBJ databases">
        <title>Genome sequence of Apiotrichum porosum DSM 27194.</title>
        <authorList>
            <person name="Aliyu H."/>
            <person name="Gorte O."/>
            <person name="Ochsenreither K."/>
        </authorList>
    </citation>
    <scope>NUCLEOTIDE SEQUENCE [LARGE SCALE GENOMIC DNA]</scope>
    <source>
        <strain evidence="20 21">DSM 27194</strain>
    </source>
</reference>
<keyword evidence="8 17" id="KW-0436">Ligase</keyword>
<name>A0A427Y6X7_9TREE</name>
<evidence type="ECO:0000256" key="18">
    <source>
        <dbReference type="PIRSR" id="PIRSR038895-1"/>
    </source>
</evidence>
<evidence type="ECO:0000256" key="15">
    <source>
        <dbReference type="ARBA" id="ARBA00023136"/>
    </source>
</evidence>
<dbReference type="GO" id="GO:0046872">
    <property type="term" value="F:metal ion binding"/>
    <property type="evidence" value="ECO:0007669"/>
    <property type="project" value="UniProtKB-KW"/>
</dbReference>
<evidence type="ECO:0000256" key="7">
    <source>
        <dbReference type="ARBA" id="ARBA00022563"/>
    </source>
</evidence>
<dbReference type="OrthoDB" id="5212574at2759"/>
<evidence type="ECO:0000256" key="16">
    <source>
        <dbReference type="ARBA" id="ARBA00047493"/>
    </source>
</evidence>
<feature type="binding site" evidence="19">
    <location>
        <position position="102"/>
    </location>
    <ligand>
        <name>Mg(2+)</name>
        <dbReference type="ChEBI" id="CHEBI:18420"/>
        <label>1</label>
    </ligand>
</feature>
<evidence type="ECO:0000256" key="17">
    <source>
        <dbReference type="PIRNR" id="PIRNR038895"/>
    </source>
</evidence>
<dbReference type="STRING" id="105984.A0A427Y6X7"/>
<dbReference type="NCBIfam" id="TIGR01499">
    <property type="entry name" value="folC"/>
    <property type="match status" value="1"/>
</dbReference>
<comment type="caution">
    <text evidence="20">The sequence shown here is derived from an EMBL/GenBank/DDBJ whole genome shotgun (WGS) entry which is preliminary data.</text>
</comment>
<keyword evidence="6" id="KW-0963">Cytoplasm</keyword>
<keyword evidence="11" id="KW-0999">Mitochondrion inner membrane</keyword>
<keyword evidence="7 17" id="KW-0554">One-carbon metabolism</keyword>
<evidence type="ECO:0000256" key="2">
    <source>
        <dbReference type="ARBA" id="ARBA00004305"/>
    </source>
</evidence>
<feature type="binding site" evidence="18">
    <location>
        <position position="328"/>
    </location>
    <ligand>
        <name>ATP</name>
        <dbReference type="ChEBI" id="CHEBI:30616"/>
    </ligand>
</feature>
<evidence type="ECO:0000256" key="11">
    <source>
        <dbReference type="ARBA" id="ARBA00022792"/>
    </source>
</evidence>
<dbReference type="PANTHER" id="PTHR11136:SF5">
    <property type="entry name" value="FOLYLPOLYGLUTAMATE SYNTHASE, MITOCHONDRIAL"/>
    <property type="match status" value="1"/>
</dbReference>
<comment type="function">
    <text evidence="17">Catalyzes conversion of folates to polyglutamate derivatives allowing concentration of folate compounds in the cell and the intracellular retention of these cofactors, which are important substrates for most of the folate-dependent enzymes that are involved in one-carbon transfer reactions involved in purine, pyrimidine and amino acid synthesis.</text>
</comment>
<accession>A0A427Y6X7</accession>
<dbReference type="GO" id="GO:0005743">
    <property type="term" value="C:mitochondrial inner membrane"/>
    <property type="evidence" value="ECO:0007669"/>
    <property type="project" value="UniProtKB-SubCell"/>
</dbReference>
<evidence type="ECO:0000256" key="14">
    <source>
        <dbReference type="ARBA" id="ARBA00023128"/>
    </source>
</evidence>
<feature type="binding site" evidence="18">
    <location>
        <position position="314"/>
    </location>
    <ligand>
        <name>ATP</name>
        <dbReference type="ChEBI" id="CHEBI:30616"/>
    </ligand>
</feature>
<evidence type="ECO:0000256" key="19">
    <source>
        <dbReference type="PIRSR" id="PIRSR038895-2"/>
    </source>
</evidence>
<dbReference type="FunFam" id="3.90.190.20:FF:000017">
    <property type="entry name" value="Folylpolyglutamate synthase"/>
    <property type="match status" value="1"/>
</dbReference>
<comment type="pathway">
    <text evidence="4 17">Cofactor biosynthesis; tetrahydrofolylpolyglutamate biosynthesis.</text>
</comment>
<evidence type="ECO:0000256" key="1">
    <source>
        <dbReference type="ARBA" id="ARBA00004273"/>
    </source>
</evidence>
<dbReference type="InterPro" id="IPR023600">
    <property type="entry name" value="Folylpolyglutamate_synth_euk"/>
</dbReference>
<sequence length="492" mass="52688">MLPSLVRMARTRSYSEAIRLLNTCQSNAATIEAIRKSGGRLNDWAVKEMVDYLRRIGYQPDDLNRLNVVHVTGTKGKGSTSAFTERILRSQIAGGKIGLYTSPHLCAVRERIRVNGEPLSEDEFAKFFFEVWERLEADPKTLTDHTPVFPIYFRLLTLLAFHAFLSLGVDATVLEVGIGGTYDSTNLVPKPIVAGISALGLDHTAVLGNTIESIAKNKGGIYKTGVPALSVKQEAGGEVLAECAAAVGAPFEVVPMIPSTPLGLRGEHQRINASLAVALSRTFLKAEGKTPADVDDVLPASFVKPLADTKWPGRCQTVPQGETTWMLDGAHTVESLQSCGQWAWEKNTGGAPNVLIFNCSGGRQAEQLLGTLLEAGAQTAGTTPAELGKTFDTAIFCTNVTYTDGHFKGDLTAAAIDPDDLAALATQRALRDAWLALNPGFDAERVHAVPSIQHAVNIVRPLGEKRVLVAGSLHLVGGVMEVAGLQDALTME</sequence>
<dbReference type="UniPathway" id="UPA00850"/>
<dbReference type="Gene3D" id="3.90.190.20">
    <property type="entry name" value="Mur ligase, C-terminal domain"/>
    <property type="match status" value="1"/>
</dbReference>
<evidence type="ECO:0000256" key="13">
    <source>
        <dbReference type="ARBA" id="ARBA00022842"/>
    </source>
</evidence>
<dbReference type="GO" id="GO:0005524">
    <property type="term" value="F:ATP binding"/>
    <property type="evidence" value="ECO:0007669"/>
    <property type="project" value="UniProtKB-KW"/>
</dbReference>
<comment type="cofactor">
    <cofactor evidence="17">
        <name>a monovalent cation</name>
        <dbReference type="ChEBI" id="CHEBI:60242"/>
    </cofactor>
    <text evidence="17">A monovalent cation.</text>
</comment>
<dbReference type="EMBL" id="RSCE01000002">
    <property type="protein sequence ID" value="RSH86822.1"/>
    <property type="molecule type" value="Genomic_DNA"/>
</dbReference>
<dbReference type="AlphaFoldDB" id="A0A427Y6X7"/>
<dbReference type="Proteomes" id="UP000279236">
    <property type="component" value="Unassembled WGS sequence"/>
</dbReference>
<keyword evidence="14" id="KW-0496">Mitochondrion</keyword>
<dbReference type="GO" id="GO:0005829">
    <property type="term" value="C:cytosol"/>
    <property type="evidence" value="ECO:0007669"/>
    <property type="project" value="TreeGrafter"/>
</dbReference>
<dbReference type="RefSeq" id="XP_028479607.1">
    <property type="nucleotide sequence ID" value="XM_028620635.1"/>
</dbReference>
<evidence type="ECO:0000256" key="12">
    <source>
        <dbReference type="ARBA" id="ARBA00022840"/>
    </source>
</evidence>
<dbReference type="InterPro" id="IPR036565">
    <property type="entry name" value="Mur-like_cat_sf"/>
</dbReference>
<evidence type="ECO:0000256" key="4">
    <source>
        <dbReference type="ARBA" id="ARBA00005150"/>
    </source>
</evidence>
<keyword evidence="9 19" id="KW-0479">Metal-binding</keyword>
<dbReference type="InterPro" id="IPR036615">
    <property type="entry name" value="Mur_ligase_C_dom_sf"/>
</dbReference>
<dbReference type="GeneID" id="39589639"/>
<dbReference type="InterPro" id="IPR001645">
    <property type="entry name" value="Folylpolyglutamate_synth"/>
</dbReference>
<comment type="catalytic activity">
    <reaction evidence="16 17">
        <text>(6S)-5,6,7,8-tetrahydrofolyl-(gamma-L-Glu)(n) + L-glutamate + ATP = (6S)-5,6,7,8-tetrahydrofolyl-(gamma-L-Glu)(n+1) + ADP + phosphate + H(+)</text>
        <dbReference type="Rhea" id="RHEA:10580"/>
        <dbReference type="Rhea" id="RHEA-COMP:14738"/>
        <dbReference type="Rhea" id="RHEA-COMP:14740"/>
        <dbReference type="ChEBI" id="CHEBI:15378"/>
        <dbReference type="ChEBI" id="CHEBI:29985"/>
        <dbReference type="ChEBI" id="CHEBI:30616"/>
        <dbReference type="ChEBI" id="CHEBI:43474"/>
        <dbReference type="ChEBI" id="CHEBI:141005"/>
        <dbReference type="ChEBI" id="CHEBI:456216"/>
        <dbReference type="EC" id="6.3.2.17"/>
    </reaction>
</comment>
<dbReference type="FunFam" id="3.40.1190.10:FF:000009">
    <property type="entry name" value="Folylpolyglutamate synthase"/>
    <property type="match status" value="1"/>
</dbReference>
<keyword evidence="12 18" id="KW-0067">ATP-binding</keyword>
<comment type="similarity">
    <text evidence="5 17">Belongs to the folylpolyglutamate synthase family.</text>
</comment>
<evidence type="ECO:0000256" key="8">
    <source>
        <dbReference type="ARBA" id="ARBA00022598"/>
    </source>
</evidence>
<dbReference type="GO" id="GO:0004326">
    <property type="term" value="F:tetrahydrofolylpolyglutamate synthase activity"/>
    <property type="evidence" value="ECO:0007669"/>
    <property type="project" value="UniProtKB-EC"/>
</dbReference>
<evidence type="ECO:0000256" key="10">
    <source>
        <dbReference type="ARBA" id="ARBA00022741"/>
    </source>
</evidence>
<keyword evidence="13 19" id="KW-0460">Magnesium</keyword>
<feature type="binding site" evidence="19">
    <location>
        <position position="175"/>
    </location>
    <ligand>
        <name>Mg(2+)</name>
        <dbReference type="ChEBI" id="CHEBI:18420"/>
        <label>1</label>
    </ligand>
</feature>
<dbReference type="PANTHER" id="PTHR11136">
    <property type="entry name" value="FOLYLPOLYGLUTAMATE SYNTHASE-RELATED"/>
    <property type="match status" value="1"/>
</dbReference>